<dbReference type="Proteomes" id="UP000316612">
    <property type="component" value="Unassembled WGS sequence"/>
</dbReference>
<evidence type="ECO:0000313" key="4">
    <source>
        <dbReference type="EMBL" id="GED07596.1"/>
    </source>
</evidence>
<protein>
    <submittedName>
        <fullName evidence="4">Acetyltransferase</fullName>
    </submittedName>
</protein>
<name>A0A4Y4DRP3_GLUUR</name>
<accession>A0A4Y4DRP3</accession>
<dbReference type="CDD" id="cd04301">
    <property type="entry name" value="NAT_SF"/>
    <property type="match status" value="1"/>
</dbReference>
<evidence type="ECO:0000313" key="5">
    <source>
        <dbReference type="Proteomes" id="UP000316612"/>
    </source>
</evidence>
<dbReference type="GO" id="GO:0016747">
    <property type="term" value="F:acyltransferase activity, transferring groups other than amino-acyl groups"/>
    <property type="evidence" value="ECO:0007669"/>
    <property type="project" value="InterPro"/>
</dbReference>
<dbReference type="InterPro" id="IPR016181">
    <property type="entry name" value="Acyl_CoA_acyltransferase"/>
</dbReference>
<dbReference type="AlphaFoldDB" id="A0A4Y4DRP3"/>
<organism evidence="4 5">
    <name type="scientific">Glutamicibacter uratoxydans</name>
    <name type="common">Arthrobacter uratoxydans</name>
    <dbReference type="NCBI Taxonomy" id="43667"/>
    <lineage>
        <taxon>Bacteria</taxon>
        <taxon>Bacillati</taxon>
        <taxon>Actinomycetota</taxon>
        <taxon>Actinomycetes</taxon>
        <taxon>Micrococcales</taxon>
        <taxon>Micrococcaceae</taxon>
        <taxon>Glutamicibacter</taxon>
    </lineage>
</organism>
<feature type="domain" description="N-acetyltransferase" evidence="3">
    <location>
        <begin position="8"/>
        <end position="151"/>
    </location>
</feature>
<keyword evidence="1 4" id="KW-0808">Transferase</keyword>
<keyword evidence="5" id="KW-1185">Reference proteome</keyword>
<dbReference type="PANTHER" id="PTHR43800">
    <property type="entry name" value="PEPTIDYL-LYSINE N-ACETYLTRANSFERASE YJAB"/>
    <property type="match status" value="1"/>
</dbReference>
<dbReference type="PANTHER" id="PTHR43800:SF1">
    <property type="entry name" value="PEPTIDYL-LYSINE N-ACETYLTRANSFERASE YJAB"/>
    <property type="match status" value="1"/>
</dbReference>
<evidence type="ECO:0000256" key="1">
    <source>
        <dbReference type="ARBA" id="ARBA00022679"/>
    </source>
</evidence>
<proteinExistence type="predicted"/>
<gene>
    <name evidence="4" type="ORF">AUR04nite_31280</name>
</gene>
<sequence>MTENASPVSIRPCSGPAEYGRLVQIWRSAVDATHDFLSPADKLEIEAHLASDYFPQVKLSVAEVGGVAVGFAGTLHGSLEMLFVHDSYRGRGVGKALLKHVVSEDDVATVDVNEQNPGAAGFYQHEGFSIVGRSEVDSDGRPYPLLHLKNN</sequence>
<dbReference type="Pfam" id="PF13508">
    <property type="entry name" value="Acetyltransf_7"/>
    <property type="match status" value="1"/>
</dbReference>
<dbReference type="SUPFAM" id="SSF55729">
    <property type="entry name" value="Acyl-CoA N-acyltransferases (Nat)"/>
    <property type="match status" value="1"/>
</dbReference>
<evidence type="ECO:0000256" key="2">
    <source>
        <dbReference type="ARBA" id="ARBA00023315"/>
    </source>
</evidence>
<dbReference type="InterPro" id="IPR000182">
    <property type="entry name" value="GNAT_dom"/>
</dbReference>
<dbReference type="NCBIfam" id="NF007807">
    <property type="entry name" value="PRK10514.1"/>
    <property type="match status" value="1"/>
</dbReference>
<dbReference type="OrthoDB" id="9788300at2"/>
<dbReference type="PROSITE" id="PS51186">
    <property type="entry name" value="GNAT"/>
    <property type="match status" value="1"/>
</dbReference>
<keyword evidence="2" id="KW-0012">Acyltransferase</keyword>
<comment type="caution">
    <text evidence="4">The sequence shown here is derived from an EMBL/GenBank/DDBJ whole genome shotgun (WGS) entry which is preliminary data.</text>
</comment>
<reference evidence="4 5" key="1">
    <citation type="submission" date="2019-06" db="EMBL/GenBank/DDBJ databases">
        <title>Whole genome shotgun sequence of Glutamicibacter uratoxydans NBRC 15515.</title>
        <authorList>
            <person name="Hosoyama A."/>
            <person name="Uohara A."/>
            <person name="Ohji S."/>
            <person name="Ichikawa N."/>
        </authorList>
    </citation>
    <scope>NUCLEOTIDE SEQUENCE [LARGE SCALE GENOMIC DNA]</scope>
    <source>
        <strain evidence="4 5">NBRC 15515</strain>
    </source>
</reference>
<dbReference type="Gene3D" id="3.40.630.30">
    <property type="match status" value="1"/>
</dbReference>
<dbReference type="RefSeq" id="WP_141366865.1">
    <property type="nucleotide sequence ID" value="NZ_BAAAJL010000010.1"/>
</dbReference>
<evidence type="ECO:0000259" key="3">
    <source>
        <dbReference type="PROSITE" id="PS51186"/>
    </source>
</evidence>
<dbReference type="EMBL" id="BJNY01000022">
    <property type="protein sequence ID" value="GED07596.1"/>
    <property type="molecule type" value="Genomic_DNA"/>
</dbReference>